<dbReference type="CDD" id="cd18785">
    <property type="entry name" value="SF2_C"/>
    <property type="match status" value="1"/>
</dbReference>
<keyword evidence="3" id="KW-0347">Helicase</keyword>
<feature type="compositionally biased region" description="Polar residues" evidence="1">
    <location>
        <begin position="65"/>
        <end position="75"/>
    </location>
</feature>
<protein>
    <submittedName>
        <fullName evidence="3">DEAD/DEAH box helicase</fullName>
    </submittedName>
</protein>
<dbReference type="GO" id="GO:0004386">
    <property type="term" value="F:helicase activity"/>
    <property type="evidence" value="ECO:0007669"/>
    <property type="project" value="UniProtKB-KW"/>
</dbReference>
<evidence type="ECO:0000313" key="4">
    <source>
        <dbReference type="Proteomes" id="UP001163255"/>
    </source>
</evidence>
<reference evidence="3" key="1">
    <citation type="submission" date="2022-10" db="EMBL/GenBank/DDBJ databases">
        <title>Completed Genome Sequence of two octocoral isolated bacterium, Endozoicomonas euniceicola EF212T and Endozoicomonas gorgoniicola PS125T.</title>
        <authorList>
            <person name="Chiou Y.-J."/>
            <person name="Chen Y.-H."/>
        </authorList>
    </citation>
    <scope>NUCLEOTIDE SEQUENCE</scope>
    <source>
        <strain evidence="3">EF212</strain>
    </source>
</reference>
<dbReference type="InterPro" id="IPR027417">
    <property type="entry name" value="P-loop_NTPase"/>
</dbReference>
<sequence length="1069" mass="120845">MSDYTKARLEFVNWVKQSLTGEKLKDDLLFENNPFDRYTTGILYSLGAEHETDDQLDEEETELENATSPKKTKYQPPSSMGFSFYIDNTLESLRIFYSAVRFEDGGSPGNVRRWEKQPLVDDDGEEVEVLLNNSSQHIVCQDRARIDVTVRPHGDGKIITVTLSNNQHFTVGEKEKLRDELAKHSLFEAGLKCFLPEISLRNYPRVSKALLTKEEQELELRYKDEHVYAIGHGVAVDWSFESGGIELFSDFMPVVEVPQVTAKTGGKLTEVLSFEFLKTIQSNNSVFEQLDEFVDSYSEWIEAQEVIADSEEDDEQDTAQRLISRMEIANSRMRSSISLMREDENAQYAFALANQAMLTQMELNGANNPRDPYNWRPFQLAFFLMALESSIDEDNDYRDWVDLIWFPTGGGKTEAYLGVMAFVFVYRRLKYSSSGGGTTAIMRYTLRLLTSQQFVRACKVVSALELIRRETPALGKEPYSVGLWLGGESSPNSFAQALEQLNKGNFSKFILRQCPWCRDAFTKSNYKATETSFHFTCNNQECAFGHEENNVLPFNVVDEALYTKPPSLLIATVDKFARLPWEDRASSFFGGNTHRPPELIIQDELHLISGALGSIVGLYEVGFEAILVSRGVYPKFIASTATIRQASEQVRALFGRDMAVFPPVGLRQKDSYFAREVPLSEKPGRLYIGYMAFSRQRQNCLEDLAAVLITAPQILFNDQSELKDSWWTQMVYHGSLKGVGNSRTNFQSGIPRIQHRLLLSDFLNEIDVLEPGIAELLRANKLIQSPSFFNGECSKEISENQDIARLYDQYFPARKLNIKSLTSNQTADANAKIFESLSSAYEEHDAIDAALATNMVSVGLDEPRLALMVINGQPLTTAEYIQASSRVGRGKTPGIVFANYYKTQARSLSHYENFRAYHSSFYRFVEPSSLTPFTQQVRNRALHAALVAAVRHGEHGLIDNTDAEQFNSERPEVAKVIKQLKLRIKFALAGSKKSAKEVCEHLDRLIADWENETSTATNLRYKQHDNSTEGLLAPFEGEKSSSGLWKTLNSMRSVEKTGLFEVAGDKKID</sequence>
<evidence type="ECO:0000256" key="1">
    <source>
        <dbReference type="SAM" id="MobiDB-lite"/>
    </source>
</evidence>
<accession>A0ABY6GW76</accession>
<evidence type="ECO:0000313" key="3">
    <source>
        <dbReference type="EMBL" id="UYM16234.1"/>
    </source>
</evidence>
<feature type="domain" description="Helicase C-terminal" evidence="2">
    <location>
        <begin position="745"/>
        <end position="929"/>
    </location>
</feature>
<gene>
    <name evidence="3" type="ORF">NX720_26130</name>
</gene>
<evidence type="ECO:0000259" key="2">
    <source>
        <dbReference type="PROSITE" id="PS51194"/>
    </source>
</evidence>
<dbReference type="RefSeq" id="WP_262598539.1">
    <property type="nucleotide sequence ID" value="NZ_CP103300.1"/>
</dbReference>
<dbReference type="Proteomes" id="UP001163255">
    <property type="component" value="Chromosome"/>
</dbReference>
<keyword evidence="3" id="KW-0378">Hydrolase</keyword>
<dbReference type="PROSITE" id="PS51194">
    <property type="entry name" value="HELICASE_CTER"/>
    <property type="match status" value="1"/>
</dbReference>
<keyword evidence="4" id="KW-1185">Reference proteome</keyword>
<proteinExistence type="predicted"/>
<organism evidence="3 4">
    <name type="scientific">Endozoicomonas euniceicola</name>
    <dbReference type="NCBI Taxonomy" id="1234143"/>
    <lineage>
        <taxon>Bacteria</taxon>
        <taxon>Pseudomonadati</taxon>
        <taxon>Pseudomonadota</taxon>
        <taxon>Gammaproteobacteria</taxon>
        <taxon>Oceanospirillales</taxon>
        <taxon>Endozoicomonadaceae</taxon>
        <taxon>Endozoicomonas</taxon>
    </lineage>
</organism>
<name>A0ABY6GW76_9GAMM</name>
<dbReference type="Pfam" id="PF00271">
    <property type="entry name" value="Helicase_C"/>
    <property type="match status" value="1"/>
</dbReference>
<dbReference type="InterPro" id="IPR001650">
    <property type="entry name" value="Helicase_C-like"/>
</dbReference>
<dbReference type="EMBL" id="CP103300">
    <property type="protein sequence ID" value="UYM16234.1"/>
    <property type="molecule type" value="Genomic_DNA"/>
</dbReference>
<dbReference type="Gene3D" id="3.40.50.300">
    <property type="entry name" value="P-loop containing nucleotide triphosphate hydrolases"/>
    <property type="match status" value="1"/>
</dbReference>
<keyword evidence="3" id="KW-0547">Nucleotide-binding</keyword>
<keyword evidence="3" id="KW-0067">ATP-binding</keyword>
<dbReference type="SUPFAM" id="SSF52540">
    <property type="entry name" value="P-loop containing nucleoside triphosphate hydrolases"/>
    <property type="match status" value="1"/>
</dbReference>
<feature type="region of interest" description="Disordered" evidence="1">
    <location>
        <begin position="50"/>
        <end position="75"/>
    </location>
</feature>
<feature type="compositionally biased region" description="Acidic residues" evidence="1">
    <location>
        <begin position="51"/>
        <end position="63"/>
    </location>
</feature>